<dbReference type="SUPFAM" id="SSF56672">
    <property type="entry name" value="DNA/RNA polymerases"/>
    <property type="match status" value="1"/>
</dbReference>
<proteinExistence type="predicted"/>
<sequence length="409" mass="45728">MKVVNSVALPIVGLVKRTLIKLEGWKGLVDFVVVKMDDFDVVLGMEFLLEHQVIPMPSAKCLAITGSFPTVVQADICQPNRFKMISAMQLDKSLVQEEPPSKAIPLGALGKLGETVPKDNLCIPEKYHGVLSMKKKDRNSQQRIKCSILNKLTASRKYPFPILPNLFDRSSGVKYFPKSDIRSRHCRVRTTKTEGLETPCITGLRAYEFPVVPFSLTDAKGGKCCSMQRQINVLGHVVEFHQIEVGKRKIAATCDGRIPKSFVELRSCPGRANSNGQFMEGFLKRASSLTELLKEENIQWGGNLKHQAAFDGRKQATIEGPSLGVVDANKPPKVEAEQFNCMLGEYLHHFVDGRQRNWVQMLNVAPFGHDAQTDSLIRRSQFEINDSRHSVLPPVIDDPYWEQPSSAQS</sequence>
<dbReference type="EMBL" id="SSTE01007195">
    <property type="protein sequence ID" value="KAA0057470.1"/>
    <property type="molecule type" value="Genomic_DNA"/>
</dbReference>
<organism evidence="1 3">
    <name type="scientific">Cucumis melo var. makuwa</name>
    <name type="common">Oriental melon</name>
    <dbReference type="NCBI Taxonomy" id="1194695"/>
    <lineage>
        <taxon>Eukaryota</taxon>
        <taxon>Viridiplantae</taxon>
        <taxon>Streptophyta</taxon>
        <taxon>Embryophyta</taxon>
        <taxon>Tracheophyta</taxon>
        <taxon>Spermatophyta</taxon>
        <taxon>Magnoliopsida</taxon>
        <taxon>eudicotyledons</taxon>
        <taxon>Gunneridae</taxon>
        <taxon>Pentapetalae</taxon>
        <taxon>rosids</taxon>
        <taxon>fabids</taxon>
        <taxon>Cucurbitales</taxon>
        <taxon>Cucurbitaceae</taxon>
        <taxon>Benincaseae</taxon>
        <taxon>Cucumis</taxon>
    </lineage>
</organism>
<dbReference type="Gene3D" id="3.10.10.10">
    <property type="entry name" value="HIV Type 1 Reverse Transcriptase, subunit A, domain 1"/>
    <property type="match status" value="1"/>
</dbReference>
<evidence type="ECO:0000313" key="1">
    <source>
        <dbReference type="EMBL" id="KAA0057470.1"/>
    </source>
</evidence>
<name>A0A5A7UQU1_CUCMM</name>
<dbReference type="Gene3D" id="2.40.70.10">
    <property type="entry name" value="Acid Proteases"/>
    <property type="match status" value="1"/>
</dbReference>
<dbReference type="AlphaFoldDB" id="A0A5A7UQU1"/>
<dbReference type="InterPro" id="IPR043502">
    <property type="entry name" value="DNA/RNA_pol_sf"/>
</dbReference>
<keyword evidence="1" id="KW-0808">Transferase</keyword>
<dbReference type="EMBL" id="SSTD01000775">
    <property type="protein sequence ID" value="TYK30166.1"/>
    <property type="molecule type" value="Genomic_DNA"/>
</dbReference>
<evidence type="ECO:0000313" key="2">
    <source>
        <dbReference type="EMBL" id="TYK30166.1"/>
    </source>
</evidence>
<evidence type="ECO:0000313" key="4">
    <source>
        <dbReference type="Proteomes" id="UP000321947"/>
    </source>
</evidence>
<dbReference type="Proteomes" id="UP000321393">
    <property type="component" value="Unassembled WGS sequence"/>
</dbReference>
<dbReference type="InterPro" id="IPR021109">
    <property type="entry name" value="Peptidase_aspartic_dom_sf"/>
</dbReference>
<protein>
    <submittedName>
        <fullName evidence="1">Reverse transcriptase</fullName>
    </submittedName>
</protein>
<dbReference type="InterPro" id="IPR043128">
    <property type="entry name" value="Rev_trsase/Diguanyl_cyclase"/>
</dbReference>
<comment type="caution">
    <text evidence="1">The sequence shown here is derived from an EMBL/GenBank/DDBJ whole genome shotgun (WGS) entry which is preliminary data.</text>
</comment>
<dbReference type="PANTHER" id="PTHR37984:SF9">
    <property type="entry name" value="INTEGRASE CATALYTIC DOMAIN-CONTAINING PROTEIN"/>
    <property type="match status" value="1"/>
</dbReference>
<gene>
    <name evidence="2" type="ORF">E5676_scaffold216G001540</name>
    <name evidence="1" type="ORF">E6C27_scaffold280G003510</name>
</gene>
<evidence type="ECO:0000313" key="3">
    <source>
        <dbReference type="Proteomes" id="UP000321393"/>
    </source>
</evidence>
<dbReference type="PANTHER" id="PTHR37984">
    <property type="entry name" value="PROTEIN CBG26694"/>
    <property type="match status" value="1"/>
</dbReference>
<keyword evidence="1" id="KW-0548">Nucleotidyltransferase</keyword>
<dbReference type="GO" id="GO:0003964">
    <property type="term" value="F:RNA-directed DNA polymerase activity"/>
    <property type="evidence" value="ECO:0007669"/>
    <property type="project" value="UniProtKB-KW"/>
</dbReference>
<dbReference type="OrthoDB" id="1939491at2759"/>
<dbReference type="Gene3D" id="3.30.70.270">
    <property type="match status" value="2"/>
</dbReference>
<keyword evidence="1" id="KW-0695">RNA-directed DNA polymerase</keyword>
<reference evidence="3 4" key="1">
    <citation type="submission" date="2019-08" db="EMBL/GenBank/DDBJ databases">
        <title>Draft genome sequences of two oriental melons (Cucumis melo L. var makuwa).</title>
        <authorList>
            <person name="Kwon S.-Y."/>
        </authorList>
    </citation>
    <scope>NUCLEOTIDE SEQUENCE [LARGE SCALE GENOMIC DNA]</scope>
    <source>
        <strain evidence="4">cv. Chang Bougi</strain>
        <strain evidence="3">cv. SW 3</strain>
        <tissue evidence="1">Leaf</tissue>
    </source>
</reference>
<dbReference type="Proteomes" id="UP000321947">
    <property type="component" value="Unassembled WGS sequence"/>
</dbReference>
<accession>A0A5A7UQU1</accession>
<dbReference type="InterPro" id="IPR050951">
    <property type="entry name" value="Retrovirus_Pol_polyprotein"/>
</dbReference>